<dbReference type="eggNOG" id="ENOG502Z833">
    <property type="taxonomic scope" value="Bacteria"/>
</dbReference>
<dbReference type="InterPro" id="IPR025921">
    <property type="entry name" value="HmuY"/>
</dbReference>
<dbReference type="Proteomes" id="UP000028713">
    <property type="component" value="Unassembled WGS sequence"/>
</dbReference>
<dbReference type="PROSITE" id="PS51257">
    <property type="entry name" value="PROKAR_LIPOPROTEIN"/>
    <property type="match status" value="1"/>
</dbReference>
<organism evidence="2 3">
    <name type="scientific">Chryseobacterium formosense</name>
    <dbReference type="NCBI Taxonomy" id="236814"/>
    <lineage>
        <taxon>Bacteria</taxon>
        <taxon>Pseudomonadati</taxon>
        <taxon>Bacteroidota</taxon>
        <taxon>Flavobacteriia</taxon>
        <taxon>Flavobacteriales</taxon>
        <taxon>Weeksellaceae</taxon>
        <taxon>Chryseobacterium group</taxon>
        <taxon>Chryseobacterium</taxon>
    </lineage>
</organism>
<keyword evidence="1" id="KW-0732">Signal</keyword>
<evidence type="ECO:0000313" key="3">
    <source>
        <dbReference type="Proteomes" id="UP000028713"/>
    </source>
</evidence>
<feature type="chain" id="PRO_5001800392" description="HmuY protein" evidence="1">
    <location>
        <begin position="21"/>
        <end position="374"/>
    </location>
</feature>
<dbReference type="Pfam" id="PF14064">
    <property type="entry name" value="HmuY"/>
    <property type="match status" value="2"/>
</dbReference>
<keyword evidence="3" id="KW-1185">Reference proteome</keyword>
<dbReference type="STRING" id="236814.IX39_17190"/>
<sequence>MKYLKILFILSIVAVQSCLPADEDIVIVPPMTGSVVAPNVHGDEQNMGGTQPNQVWIDLSNVSDSRVNKRTDWDFGFYNGDEFRIIMNGSIAMAAGEISGATNIDNVKQTDVNALMTQVQVGTFTSTNLQFVDNPNGNFLAQTSGIAEVKTNENENPIYLVNMGRGLPTSGTVVAPGSVTLVGDARGWKKVQFIRIANGYKIKYANINDTTHQEFIMTKDPDYNFNFFSIEKGAKVNIHPTKNNWDLGFTTFINEVFLNGVSQGTYFYADYVITNTASGVGAYQVTVSSNLDQEYNNFKLANIDETKFIFNDHRAIGEKWRTTTGDNTTSSAFVHTDRFFVIKDAEGFYFKLRFNKMKNDSGERGHPNFEFEPL</sequence>
<dbReference type="EMBL" id="JPRP01000003">
    <property type="protein sequence ID" value="KFE98128.1"/>
    <property type="molecule type" value="Genomic_DNA"/>
</dbReference>
<name>A0A085Z115_9FLAO</name>
<dbReference type="OrthoDB" id="1091850at2"/>
<dbReference type="CDD" id="cd12105">
    <property type="entry name" value="HmuY"/>
    <property type="match status" value="1"/>
</dbReference>
<feature type="signal peptide" evidence="1">
    <location>
        <begin position="1"/>
        <end position="20"/>
    </location>
</feature>
<protein>
    <recommendedName>
        <fullName evidence="4">HmuY protein</fullName>
    </recommendedName>
</protein>
<dbReference type="RefSeq" id="WP_034678630.1">
    <property type="nucleotide sequence ID" value="NZ_FPAP01000003.1"/>
</dbReference>
<proteinExistence type="predicted"/>
<accession>A0A085Z115</accession>
<evidence type="ECO:0000256" key="1">
    <source>
        <dbReference type="SAM" id="SignalP"/>
    </source>
</evidence>
<gene>
    <name evidence="2" type="ORF">IX39_17190</name>
</gene>
<evidence type="ECO:0008006" key="4">
    <source>
        <dbReference type="Google" id="ProtNLM"/>
    </source>
</evidence>
<evidence type="ECO:0000313" key="2">
    <source>
        <dbReference type="EMBL" id="KFE98128.1"/>
    </source>
</evidence>
<comment type="caution">
    <text evidence="2">The sequence shown here is derived from an EMBL/GenBank/DDBJ whole genome shotgun (WGS) entry which is preliminary data.</text>
</comment>
<dbReference type="AlphaFoldDB" id="A0A085Z115"/>
<reference evidence="2 3" key="1">
    <citation type="submission" date="2014-07" db="EMBL/GenBank/DDBJ databases">
        <title>Genome of Chryseobacterium formosense LMG 24722.</title>
        <authorList>
            <person name="Pipes S.E."/>
            <person name="Stropko S.J."/>
            <person name="Newman J.D."/>
        </authorList>
    </citation>
    <scope>NUCLEOTIDE SEQUENCE [LARGE SCALE GENOMIC DNA]</scope>
    <source>
        <strain evidence="2 3">LMG 24722</strain>
    </source>
</reference>